<sequence>MPSSSTWSDFDLVRVHAREKHHVLQRNPTPPPKQRQDSTVLSSIGSHLTNTSEPDSWPSSIENFTDDEACSPSTPSTPRALDASHGSEVGMDDGSLECSLTSRTRAHIGDVSYLPVAEYKLLVRYRTSKQNMKDIGNRSSEPSPTRQPTSKSDAMQYRTHRGEIPERTYNVHVAFSASHTAPPMSVGTVEEDGVVSVQLPGADDPWSPINMELENTLHEGQEKGYTVSRRHREHSQTPMS</sequence>
<feature type="region of interest" description="Disordered" evidence="1">
    <location>
        <begin position="130"/>
        <end position="156"/>
    </location>
</feature>
<reference evidence="2" key="1">
    <citation type="submission" date="2020-01" db="EMBL/GenBank/DDBJ databases">
        <authorList>
            <consortium name="DOE Joint Genome Institute"/>
            <person name="Haridas S."/>
            <person name="Albert R."/>
            <person name="Binder M."/>
            <person name="Bloem J."/>
            <person name="Labutti K."/>
            <person name="Salamov A."/>
            <person name="Andreopoulos B."/>
            <person name="Baker S.E."/>
            <person name="Barry K."/>
            <person name="Bills G."/>
            <person name="Bluhm B.H."/>
            <person name="Cannon C."/>
            <person name="Castanera R."/>
            <person name="Culley D.E."/>
            <person name="Daum C."/>
            <person name="Ezra D."/>
            <person name="Gonzalez J.B."/>
            <person name="Henrissat B."/>
            <person name="Kuo A."/>
            <person name="Liang C."/>
            <person name="Lipzen A."/>
            <person name="Lutzoni F."/>
            <person name="Magnuson J."/>
            <person name="Mondo S."/>
            <person name="Nolan M."/>
            <person name="Ohm R."/>
            <person name="Pangilinan J."/>
            <person name="Park H.-J."/>
            <person name="Ramirez L."/>
            <person name="Alfaro M."/>
            <person name="Sun H."/>
            <person name="Tritt A."/>
            <person name="Yoshinaga Y."/>
            <person name="Zwiers L.-H."/>
            <person name="Turgeon B.G."/>
            <person name="Goodwin S.B."/>
            <person name="Spatafora J.W."/>
            <person name="Crous P.W."/>
            <person name="Grigoriev I.V."/>
        </authorList>
    </citation>
    <scope>NUCLEOTIDE SEQUENCE</scope>
    <source>
        <strain evidence="2">IPT5</strain>
    </source>
</reference>
<gene>
    <name evidence="2" type="ORF">T440DRAFT_387262</name>
</gene>
<accession>A0A6A7BHP6</accession>
<organism evidence="2 3">
    <name type="scientific">Plenodomus tracheiphilus IPT5</name>
    <dbReference type="NCBI Taxonomy" id="1408161"/>
    <lineage>
        <taxon>Eukaryota</taxon>
        <taxon>Fungi</taxon>
        <taxon>Dikarya</taxon>
        <taxon>Ascomycota</taxon>
        <taxon>Pezizomycotina</taxon>
        <taxon>Dothideomycetes</taxon>
        <taxon>Pleosporomycetidae</taxon>
        <taxon>Pleosporales</taxon>
        <taxon>Pleosporineae</taxon>
        <taxon>Leptosphaeriaceae</taxon>
        <taxon>Plenodomus</taxon>
    </lineage>
</organism>
<dbReference type="OrthoDB" id="3785348at2759"/>
<evidence type="ECO:0000313" key="3">
    <source>
        <dbReference type="Proteomes" id="UP000799423"/>
    </source>
</evidence>
<feature type="compositionally biased region" description="Polar residues" evidence="1">
    <location>
        <begin position="37"/>
        <end position="63"/>
    </location>
</feature>
<feature type="compositionally biased region" description="Polar residues" evidence="1">
    <location>
        <begin position="137"/>
        <end position="153"/>
    </location>
</feature>
<evidence type="ECO:0000256" key="1">
    <source>
        <dbReference type="SAM" id="MobiDB-lite"/>
    </source>
</evidence>
<protein>
    <submittedName>
        <fullName evidence="2">Uncharacterized protein</fullName>
    </submittedName>
</protein>
<dbReference type="AlphaFoldDB" id="A0A6A7BHP6"/>
<dbReference type="Proteomes" id="UP000799423">
    <property type="component" value="Unassembled WGS sequence"/>
</dbReference>
<name>A0A6A7BHP6_9PLEO</name>
<feature type="region of interest" description="Disordered" evidence="1">
    <location>
        <begin position="217"/>
        <end position="240"/>
    </location>
</feature>
<evidence type="ECO:0000313" key="2">
    <source>
        <dbReference type="EMBL" id="KAF2854782.1"/>
    </source>
</evidence>
<feature type="region of interest" description="Disordered" evidence="1">
    <location>
        <begin position="18"/>
        <end position="90"/>
    </location>
</feature>
<keyword evidence="3" id="KW-1185">Reference proteome</keyword>
<proteinExistence type="predicted"/>
<dbReference type="EMBL" id="MU006292">
    <property type="protein sequence ID" value="KAF2854782.1"/>
    <property type="molecule type" value="Genomic_DNA"/>
</dbReference>